<name>A0ABP1QZ90_9HEXA</name>
<gene>
    <name evidence="4" type="ORF">ODALV1_LOCUS16095</name>
</gene>
<dbReference type="InterPro" id="IPR013783">
    <property type="entry name" value="Ig-like_fold"/>
</dbReference>
<dbReference type="InterPro" id="IPR013098">
    <property type="entry name" value="Ig_I-set"/>
</dbReference>
<feature type="compositionally biased region" description="Basic and acidic residues" evidence="1">
    <location>
        <begin position="258"/>
        <end position="281"/>
    </location>
</feature>
<dbReference type="Pfam" id="PF07679">
    <property type="entry name" value="I-set"/>
    <property type="match status" value="1"/>
</dbReference>
<dbReference type="SUPFAM" id="SSF48726">
    <property type="entry name" value="Immunoglobulin"/>
    <property type="match status" value="1"/>
</dbReference>
<dbReference type="EMBL" id="CAXLJM020000049">
    <property type="protein sequence ID" value="CAL8113612.1"/>
    <property type="molecule type" value="Genomic_DNA"/>
</dbReference>
<evidence type="ECO:0000313" key="5">
    <source>
        <dbReference type="Proteomes" id="UP001642540"/>
    </source>
</evidence>
<proteinExistence type="predicted"/>
<comment type="caution">
    <text evidence="4">The sequence shown here is derived from an EMBL/GenBank/DDBJ whole genome shotgun (WGS) entry which is preliminary data.</text>
</comment>
<feature type="signal peptide" evidence="2">
    <location>
        <begin position="1"/>
        <end position="23"/>
    </location>
</feature>
<keyword evidence="5" id="KW-1185">Reference proteome</keyword>
<keyword evidence="2" id="KW-0732">Signal</keyword>
<dbReference type="InterPro" id="IPR036179">
    <property type="entry name" value="Ig-like_dom_sf"/>
</dbReference>
<protein>
    <recommendedName>
        <fullName evidence="3">Ig-like domain-containing protein</fullName>
    </recommendedName>
</protein>
<dbReference type="Gene3D" id="2.60.40.10">
    <property type="entry name" value="Immunoglobulins"/>
    <property type="match status" value="1"/>
</dbReference>
<evidence type="ECO:0000256" key="1">
    <source>
        <dbReference type="SAM" id="MobiDB-lite"/>
    </source>
</evidence>
<evidence type="ECO:0000256" key="2">
    <source>
        <dbReference type="SAM" id="SignalP"/>
    </source>
</evidence>
<accession>A0ABP1QZ90</accession>
<reference evidence="4 5" key="1">
    <citation type="submission" date="2024-08" db="EMBL/GenBank/DDBJ databases">
        <authorList>
            <person name="Cucini C."/>
            <person name="Frati F."/>
        </authorList>
    </citation>
    <scope>NUCLEOTIDE SEQUENCE [LARGE SCALE GENOMIC DNA]</scope>
</reference>
<feature type="region of interest" description="Disordered" evidence="1">
    <location>
        <begin position="249"/>
        <end position="281"/>
    </location>
</feature>
<feature type="domain" description="Ig-like" evidence="3">
    <location>
        <begin position="44"/>
        <end position="143"/>
    </location>
</feature>
<organism evidence="4 5">
    <name type="scientific">Orchesella dallaii</name>
    <dbReference type="NCBI Taxonomy" id="48710"/>
    <lineage>
        <taxon>Eukaryota</taxon>
        <taxon>Metazoa</taxon>
        <taxon>Ecdysozoa</taxon>
        <taxon>Arthropoda</taxon>
        <taxon>Hexapoda</taxon>
        <taxon>Collembola</taxon>
        <taxon>Entomobryomorpha</taxon>
        <taxon>Entomobryoidea</taxon>
        <taxon>Orchesellidae</taxon>
        <taxon>Orchesellinae</taxon>
        <taxon>Orchesella</taxon>
    </lineage>
</organism>
<dbReference type="PROSITE" id="PS50835">
    <property type="entry name" value="IG_LIKE"/>
    <property type="match status" value="1"/>
</dbReference>
<feature type="chain" id="PRO_5045320852" description="Ig-like domain-containing protein" evidence="2">
    <location>
        <begin position="24"/>
        <end position="281"/>
    </location>
</feature>
<evidence type="ECO:0000259" key="3">
    <source>
        <dbReference type="PROSITE" id="PS50835"/>
    </source>
</evidence>
<dbReference type="InterPro" id="IPR007110">
    <property type="entry name" value="Ig-like_dom"/>
</dbReference>
<dbReference type="Proteomes" id="UP001642540">
    <property type="component" value="Unassembled WGS sequence"/>
</dbReference>
<evidence type="ECO:0000313" key="4">
    <source>
        <dbReference type="EMBL" id="CAL8113612.1"/>
    </source>
</evidence>
<sequence>MFPAMEYVRFVFFVSELLLIVRAQPQPQGYDDEVEGEMSVPRAPKIHGPSLVYLNYSGITMENLQCNIEGSPTPTTIWLKDGKEIQSDADSYNTTYDVTDGKAELVFAKNAYDRNNSIVGNFTCIAANFLGRTEKLFIIAQVSADQQSNSSLPVESYSTSNNNSKPNITTASYDETTIASSSIPNNTIVEIESVTLVPINGLNSTSLPTALASSTSGYNSNQTNVISSTVSTASATKILTARLRNSTSFQLPTAPVKESSDTRRSTQNYPDHRSSTSATRE</sequence>